<sequence>MKQLLQSRHLHARHSTGSTPKRFCNSRTASRVMDLLELAVAILIGVLQGIFEWLPISSEGNISIILTALGRTPAHAIQYSLFLHLGTAIAATAYFRGQIYDLIADIPMLRTRSYDTSDLVFLIVATLISGVTGLVAYKFLIEAVSELDGGLLIVLIGVLLVATGVFQQRSSSRSQQTTRSTTYLDALLVGVGQGAAILPGVSRSGTTVGILLLRGYGGQTAFRLSFLLSIPAAIGAGLLGYLDSGGFPSVVPLHAGSALLASALAGYLSIDLLMRFARRVSFGVICIVLGGLAILGGLLVLV</sequence>
<proteinExistence type="inferred from homology"/>
<dbReference type="KEGG" id="hsf:HLASA_0889"/>
<evidence type="ECO:0000256" key="5">
    <source>
        <dbReference type="ARBA" id="ARBA00022475"/>
    </source>
</evidence>
<organism evidence="14 17">
    <name type="scientific">Halanaeroarchaeum sulfurireducens</name>
    <dbReference type="NCBI Taxonomy" id="1604004"/>
    <lineage>
        <taxon>Archaea</taxon>
        <taxon>Methanobacteriati</taxon>
        <taxon>Methanobacteriota</taxon>
        <taxon>Stenosarchaea group</taxon>
        <taxon>Halobacteria</taxon>
        <taxon>Halobacteriales</taxon>
        <taxon>Halobacteriaceae</taxon>
        <taxon>Halanaeroarchaeum</taxon>
    </lineage>
</organism>
<dbReference type="GO" id="GO:0050380">
    <property type="term" value="F:undecaprenyl-diphosphatase activity"/>
    <property type="evidence" value="ECO:0007669"/>
    <property type="project" value="UniProtKB-UniRule"/>
</dbReference>
<evidence type="ECO:0000313" key="14">
    <source>
        <dbReference type="EMBL" id="AKH97384.1"/>
    </source>
</evidence>
<reference evidence="16" key="2">
    <citation type="submission" date="2015-05" db="EMBL/GenBank/DDBJ databases">
        <title>Complete genome sequence of Halanaeroarchaeum sulfurireducens type strain M27-SA2, a sulfate-reducer haloarchaeon from marine anoxic lake Medee.</title>
        <authorList>
            <person name="Messina E."/>
            <person name="Kublanov I.V."/>
            <person name="Toshchakov S."/>
            <person name="Arcadi E."/>
            <person name="La Spada G."/>
            <person name="La Cono V."/>
            <person name="Yakimov M.M."/>
        </authorList>
    </citation>
    <scope>NUCLEOTIDE SEQUENCE [LARGE SCALE GENOMIC DNA]</scope>
    <source>
        <strain evidence="16">M27-SA2</strain>
    </source>
</reference>
<dbReference type="Proteomes" id="UP000060390">
    <property type="component" value="Chromosome"/>
</dbReference>
<evidence type="ECO:0000256" key="13">
    <source>
        <dbReference type="SAM" id="MobiDB-lite"/>
    </source>
</evidence>
<dbReference type="KEGG" id="hsu:HLASF_0892"/>
<comment type="function">
    <text evidence="12">Catalyzes the dephosphorylation of undecaprenyl diphosphate (UPP).</text>
</comment>
<evidence type="ECO:0000256" key="10">
    <source>
        <dbReference type="ARBA" id="ARBA00032707"/>
    </source>
</evidence>
<feature type="transmembrane region" description="Helical" evidence="12">
    <location>
        <begin position="116"/>
        <end position="137"/>
    </location>
</feature>
<evidence type="ECO:0000256" key="8">
    <source>
        <dbReference type="ARBA" id="ARBA00022989"/>
    </source>
</evidence>
<accession>A0A0F7PCL3</accession>
<comment type="subcellular location">
    <subcellularLocation>
        <location evidence="1 12">Cell membrane</location>
        <topology evidence="1 12">Multi-pass membrane protein</topology>
    </subcellularLocation>
</comment>
<keyword evidence="6 12" id="KW-0812">Transmembrane</keyword>
<keyword evidence="5 12" id="KW-1003">Cell membrane</keyword>
<gene>
    <name evidence="12 14" type="primary">uppP</name>
    <name evidence="15" type="ORF">HLASA_0889</name>
    <name evidence="14" type="ORF">HLASF_0892</name>
</gene>
<dbReference type="STRING" id="1604004.HLASA_0889"/>
<reference evidence="14 17" key="1">
    <citation type="journal article" date="2015" name="ISME J.">
        <title>Elemental sulfur and acetate can support life of a novel strictly anaerobic haloarchaeon.</title>
        <authorList>
            <person name="Sorokin D.Y."/>
            <person name="Kublanov I.V."/>
            <person name="Gavrilov S.N."/>
            <person name="Rojo D."/>
            <person name="Roman P."/>
            <person name="Golyshin P.N."/>
            <person name="Slepak V.Z."/>
            <person name="Smedile F."/>
            <person name="Ferrer M."/>
            <person name="Messina E."/>
            <person name="La Cono V."/>
            <person name="Yakimov M.M."/>
        </authorList>
    </citation>
    <scope>NUCLEOTIDE SEQUENCE [LARGE SCALE GENOMIC DNA]</scope>
    <source>
        <strain evidence="14 17">HSR2</strain>
    </source>
</reference>
<evidence type="ECO:0000256" key="6">
    <source>
        <dbReference type="ARBA" id="ARBA00022692"/>
    </source>
</evidence>
<dbReference type="Pfam" id="PF02673">
    <property type="entry name" value="BacA"/>
    <property type="match status" value="1"/>
</dbReference>
<keyword evidence="7 12" id="KW-0378">Hydrolase</keyword>
<dbReference type="PATRIC" id="fig|1604004.4.peg.931"/>
<feature type="transmembrane region" description="Helical" evidence="12">
    <location>
        <begin position="149"/>
        <end position="166"/>
    </location>
</feature>
<feature type="transmembrane region" description="Helical" evidence="12">
    <location>
        <begin position="280"/>
        <end position="301"/>
    </location>
</feature>
<reference evidence="15 16" key="3">
    <citation type="journal article" date="2016" name="Stand. Genomic Sci.">
        <title>Complete genome sequence of 'Halanaeroarchaeum sulfurireducens' M27-SA2, a sulfur-reducing and acetate-oxidizing haloarchaeon from the deep-sea hypersaline anoxic lake Medee.</title>
        <authorList>
            <person name="Messina E."/>
            <person name="Sorokin D.Y."/>
            <person name="Kublanov I.V."/>
            <person name="Toshchakov S."/>
            <person name="Lopatina A."/>
            <person name="Arcadi E."/>
            <person name="Smedile F."/>
            <person name="La Spada G."/>
            <person name="La Cono V."/>
            <person name="Yakimov M.M."/>
        </authorList>
    </citation>
    <scope>NUCLEOTIDE SEQUENCE [LARGE SCALE GENOMIC DNA]</scope>
    <source>
        <strain evidence="15 16">M27-SA2</strain>
    </source>
</reference>
<evidence type="ECO:0000256" key="4">
    <source>
        <dbReference type="ARBA" id="ARBA00021581"/>
    </source>
</evidence>
<evidence type="ECO:0000256" key="7">
    <source>
        <dbReference type="ARBA" id="ARBA00022801"/>
    </source>
</evidence>
<feature type="transmembrane region" description="Helical" evidence="12">
    <location>
        <begin position="221"/>
        <end position="242"/>
    </location>
</feature>
<dbReference type="PANTHER" id="PTHR30622:SF2">
    <property type="entry name" value="UNDECAPRENYL-DIPHOSPHATASE"/>
    <property type="match status" value="1"/>
</dbReference>
<feature type="region of interest" description="Disordered" evidence="13">
    <location>
        <begin position="1"/>
        <end position="22"/>
    </location>
</feature>
<evidence type="ECO:0000256" key="11">
    <source>
        <dbReference type="ARBA" id="ARBA00047594"/>
    </source>
</evidence>
<evidence type="ECO:0000256" key="2">
    <source>
        <dbReference type="ARBA" id="ARBA00010621"/>
    </source>
</evidence>
<dbReference type="AlphaFoldDB" id="A0A0F7PCL3"/>
<dbReference type="InterPro" id="IPR003824">
    <property type="entry name" value="UppP"/>
</dbReference>
<keyword evidence="9 12" id="KW-0472">Membrane</keyword>
<dbReference type="HOGENOM" id="CLU_060296_1_2_2"/>
<feature type="transmembrane region" description="Helical" evidence="12">
    <location>
        <begin position="254"/>
        <end position="273"/>
    </location>
</feature>
<keyword evidence="17" id="KW-1185">Reference proteome</keyword>
<evidence type="ECO:0000256" key="1">
    <source>
        <dbReference type="ARBA" id="ARBA00004651"/>
    </source>
</evidence>
<evidence type="ECO:0000256" key="9">
    <source>
        <dbReference type="ARBA" id="ARBA00023136"/>
    </source>
</evidence>
<dbReference type="PANTHER" id="PTHR30622">
    <property type="entry name" value="UNDECAPRENYL-DIPHOSPHATASE"/>
    <property type="match status" value="1"/>
</dbReference>
<dbReference type="EC" id="3.6.1.27" evidence="3 12"/>
<dbReference type="EMBL" id="CP011564">
    <property type="protein sequence ID" value="ALG81786.1"/>
    <property type="molecule type" value="Genomic_DNA"/>
</dbReference>
<comment type="catalytic activity">
    <reaction evidence="11 12">
        <text>di-trans,octa-cis-undecaprenyl diphosphate + H2O = di-trans,octa-cis-undecaprenyl phosphate + phosphate + H(+)</text>
        <dbReference type="Rhea" id="RHEA:28094"/>
        <dbReference type="ChEBI" id="CHEBI:15377"/>
        <dbReference type="ChEBI" id="CHEBI:15378"/>
        <dbReference type="ChEBI" id="CHEBI:43474"/>
        <dbReference type="ChEBI" id="CHEBI:58405"/>
        <dbReference type="ChEBI" id="CHEBI:60392"/>
        <dbReference type="EC" id="3.6.1.27"/>
    </reaction>
</comment>
<name>A0A0F7PCL3_9EURY</name>
<evidence type="ECO:0000256" key="3">
    <source>
        <dbReference type="ARBA" id="ARBA00012374"/>
    </source>
</evidence>
<dbReference type="GO" id="GO:0005886">
    <property type="term" value="C:plasma membrane"/>
    <property type="evidence" value="ECO:0007669"/>
    <property type="project" value="UniProtKB-SubCell"/>
</dbReference>
<feature type="transmembrane region" description="Helical" evidence="12">
    <location>
        <begin position="76"/>
        <end position="95"/>
    </location>
</feature>
<dbReference type="Proteomes" id="UP000069906">
    <property type="component" value="Chromosome"/>
</dbReference>
<keyword evidence="8 12" id="KW-1133">Transmembrane helix</keyword>
<evidence type="ECO:0000313" key="16">
    <source>
        <dbReference type="Proteomes" id="UP000060390"/>
    </source>
</evidence>
<evidence type="ECO:0000313" key="15">
    <source>
        <dbReference type="EMBL" id="ALG81786.1"/>
    </source>
</evidence>
<protein>
    <recommendedName>
        <fullName evidence="4 12">Undecaprenyl-diphosphatase</fullName>
        <ecNumber evidence="3 12">3.6.1.27</ecNumber>
    </recommendedName>
    <alternativeName>
        <fullName evidence="10 12">Undecaprenyl pyrophosphate phosphatase</fullName>
    </alternativeName>
</protein>
<evidence type="ECO:0000256" key="12">
    <source>
        <dbReference type="HAMAP-Rule" id="MF_01006"/>
    </source>
</evidence>
<comment type="similarity">
    <text evidence="2 12">Belongs to the UppP family.</text>
</comment>
<dbReference type="EMBL" id="CP008874">
    <property type="protein sequence ID" value="AKH97384.1"/>
    <property type="molecule type" value="Genomic_DNA"/>
</dbReference>
<feature type="transmembrane region" description="Helical" evidence="12">
    <location>
        <begin position="35"/>
        <end position="56"/>
    </location>
</feature>
<dbReference type="HAMAP" id="MF_01006">
    <property type="entry name" value="Undec_diphosphatase"/>
    <property type="match status" value="1"/>
</dbReference>
<evidence type="ECO:0000313" key="17">
    <source>
        <dbReference type="Proteomes" id="UP000069906"/>
    </source>
</evidence>